<dbReference type="InterPro" id="IPR016064">
    <property type="entry name" value="NAD/diacylglycerol_kinase_sf"/>
</dbReference>
<dbReference type="GO" id="GO:0008929">
    <property type="term" value="F:methylglyoxal synthase activity"/>
    <property type="evidence" value="ECO:0007669"/>
    <property type="project" value="InterPro"/>
</dbReference>
<dbReference type="GO" id="GO:0019242">
    <property type="term" value="P:methylglyoxal biosynthetic process"/>
    <property type="evidence" value="ECO:0007669"/>
    <property type="project" value="InterPro"/>
</dbReference>
<dbReference type="InterPro" id="IPR004363">
    <property type="entry name" value="Methylgl_synth"/>
</dbReference>
<feature type="domain" description="DAGKc" evidence="1">
    <location>
        <begin position="4"/>
        <end position="133"/>
    </location>
</feature>
<dbReference type="Gene3D" id="3.40.50.10330">
    <property type="entry name" value="Probable inorganic polyphosphate/atp-NAD kinase, domain 1"/>
    <property type="match status" value="1"/>
</dbReference>
<dbReference type="InterPro" id="IPR017438">
    <property type="entry name" value="ATP-NAD_kinase_N"/>
</dbReference>
<organism evidence="2 3">
    <name type="scientific">Sphingomonas jatrophae</name>
    <dbReference type="NCBI Taxonomy" id="1166337"/>
    <lineage>
        <taxon>Bacteria</taxon>
        <taxon>Pseudomonadati</taxon>
        <taxon>Pseudomonadota</taxon>
        <taxon>Alphaproteobacteria</taxon>
        <taxon>Sphingomonadales</taxon>
        <taxon>Sphingomonadaceae</taxon>
        <taxon>Sphingomonas</taxon>
    </lineage>
</organism>
<dbReference type="PANTHER" id="PTHR30492">
    <property type="entry name" value="METHYLGLYOXAL SYNTHASE"/>
    <property type="match status" value="1"/>
</dbReference>
<dbReference type="AlphaFoldDB" id="A0A1I6JT34"/>
<dbReference type="Gene3D" id="2.60.200.40">
    <property type="match status" value="1"/>
</dbReference>
<dbReference type="InterPro" id="IPR005218">
    <property type="entry name" value="Diacylglycerol/lipid_kinase"/>
</dbReference>
<dbReference type="EMBL" id="FOZG01000001">
    <property type="protein sequence ID" value="SFR82154.1"/>
    <property type="molecule type" value="Genomic_DNA"/>
</dbReference>
<keyword evidence="2" id="KW-0418">Kinase</keyword>
<dbReference type="NCBIfam" id="TIGR00147">
    <property type="entry name" value="YegS/Rv2252/BmrU family lipid kinase"/>
    <property type="match status" value="1"/>
</dbReference>
<dbReference type="Pfam" id="PF00781">
    <property type="entry name" value="DAGK_cat"/>
    <property type="match status" value="1"/>
</dbReference>
<evidence type="ECO:0000313" key="3">
    <source>
        <dbReference type="Proteomes" id="UP000198824"/>
    </source>
</evidence>
<evidence type="ECO:0000313" key="2">
    <source>
        <dbReference type="EMBL" id="SFR82154.1"/>
    </source>
</evidence>
<dbReference type="RefSeq" id="WP_093311066.1">
    <property type="nucleotide sequence ID" value="NZ_FOZG01000001.1"/>
</dbReference>
<name>A0A1I6JT34_9SPHN</name>
<dbReference type="SUPFAM" id="SSF111331">
    <property type="entry name" value="NAD kinase/diacylglycerol kinase-like"/>
    <property type="match status" value="1"/>
</dbReference>
<dbReference type="PANTHER" id="PTHR30492:SF0">
    <property type="entry name" value="METHYLGLYOXAL SYNTHASE"/>
    <property type="match status" value="1"/>
</dbReference>
<protein>
    <submittedName>
        <fullName evidence="2">Lipid kinase, YegS/Rv2252/BmrU family</fullName>
    </submittedName>
</protein>
<sequence>MSRPLPKRAALIVNAKSRKGQDLFRDACTKLKAAGVEITCAHALEDPSHLPEKVREVVADGAQMVIVGGGDGSLSCSVDHLVGKDTVFALLPLGTANSFARTLGIPLTLDGAIDVIANGVRRRIDLGMIDGDYFANCASIGLAPLIAETVPHRLKRWLGRPGYLTWAAWKFVGFRPFRLTVGEGDSAETMDAVEVRIANGSYHGGTELVEDADVDTGEIVVQVVLGNAKHRLLTSWGASLMKLRWRRQTVREFHGKALRISTEPKLPISIDGEILAETPVTAKIAAGVIEVAAPRPDAAAKR</sequence>
<accession>A0A1I6JT34</accession>
<dbReference type="SMART" id="SM00046">
    <property type="entry name" value="DAGKc"/>
    <property type="match status" value="1"/>
</dbReference>
<dbReference type="GO" id="GO:0016301">
    <property type="term" value="F:kinase activity"/>
    <property type="evidence" value="ECO:0007669"/>
    <property type="project" value="UniProtKB-KW"/>
</dbReference>
<reference evidence="2 3" key="1">
    <citation type="submission" date="2016-10" db="EMBL/GenBank/DDBJ databases">
        <authorList>
            <person name="de Groot N.N."/>
        </authorList>
    </citation>
    <scope>NUCLEOTIDE SEQUENCE [LARGE SCALE GENOMIC DNA]</scope>
    <source>
        <strain evidence="2 3">S5-249</strain>
    </source>
</reference>
<dbReference type="GO" id="GO:0005524">
    <property type="term" value="F:ATP binding"/>
    <property type="evidence" value="ECO:0007669"/>
    <property type="project" value="InterPro"/>
</dbReference>
<keyword evidence="3" id="KW-1185">Reference proteome</keyword>
<keyword evidence="2" id="KW-0808">Transferase</keyword>
<dbReference type="GO" id="GO:0005829">
    <property type="term" value="C:cytosol"/>
    <property type="evidence" value="ECO:0007669"/>
    <property type="project" value="TreeGrafter"/>
</dbReference>
<dbReference type="InterPro" id="IPR001206">
    <property type="entry name" value="Diacylglycerol_kinase_cat_dom"/>
</dbReference>
<dbReference type="Proteomes" id="UP000198824">
    <property type="component" value="Unassembled WGS sequence"/>
</dbReference>
<proteinExistence type="predicted"/>
<evidence type="ECO:0000259" key="1">
    <source>
        <dbReference type="PROSITE" id="PS50146"/>
    </source>
</evidence>
<dbReference type="GO" id="GO:0008654">
    <property type="term" value="P:phospholipid biosynthetic process"/>
    <property type="evidence" value="ECO:0007669"/>
    <property type="project" value="InterPro"/>
</dbReference>
<dbReference type="OrthoDB" id="142078at2"/>
<dbReference type="STRING" id="1166337.SAMN05192580_0824"/>
<dbReference type="PROSITE" id="PS50146">
    <property type="entry name" value="DAGK"/>
    <property type="match status" value="1"/>
</dbReference>
<gene>
    <name evidence="2" type="ORF">SAMN05192580_0824</name>
</gene>
<dbReference type="Pfam" id="PF19279">
    <property type="entry name" value="YegS_C"/>
    <property type="match status" value="1"/>
</dbReference>
<dbReference type="InterPro" id="IPR045540">
    <property type="entry name" value="YegS/DAGK_C"/>
</dbReference>